<proteinExistence type="evidence at transcript level"/>
<dbReference type="InterPro" id="IPR000462">
    <property type="entry name" value="CDP-OH_P_trans"/>
</dbReference>
<evidence type="ECO:0000256" key="4">
    <source>
        <dbReference type="ARBA" id="ARBA00010441"/>
    </source>
</evidence>
<keyword evidence="12 18" id="KW-0443">Lipid metabolism</keyword>
<keyword evidence="6 18" id="KW-0444">Lipid biosynthesis</keyword>
<feature type="transmembrane region" description="Helical" evidence="20">
    <location>
        <begin position="9"/>
        <end position="31"/>
    </location>
</feature>
<accession>A0A0K8TLC0</accession>
<evidence type="ECO:0000256" key="7">
    <source>
        <dbReference type="ARBA" id="ARBA00022679"/>
    </source>
</evidence>
<dbReference type="FunFam" id="1.20.120.1760:FF:000003">
    <property type="entry name" value="CDP-diacylglycerol--inositol 3-phosphatidyltransferase"/>
    <property type="match status" value="1"/>
</dbReference>
<dbReference type="InterPro" id="IPR043130">
    <property type="entry name" value="CDP-OH_PTrfase_TM_dom"/>
</dbReference>
<evidence type="ECO:0000256" key="15">
    <source>
        <dbReference type="ARBA" id="ARBA00023211"/>
    </source>
</evidence>
<evidence type="ECO:0000256" key="3">
    <source>
        <dbReference type="ARBA" id="ARBA00004141"/>
    </source>
</evidence>
<dbReference type="EC" id="2.7.8.11" evidence="5 18"/>
<dbReference type="PANTHER" id="PTHR15362">
    <property type="entry name" value="PHOSPHATIDYLINOSITOL SYNTHASE"/>
    <property type="match status" value="1"/>
</dbReference>
<evidence type="ECO:0000256" key="6">
    <source>
        <dbReference type="ARBA" id="ARBA00022516"/>
    </source>
</evidence>
<dbReference type="PIRSF" id="PIRSF000848">
    <property type="entry name" value="CDP_diag_ino_3_P"/>
    <property type="match status" value="1"/>
</dbReference>
<dbReference type="PROSITE" id="PS00379">
    <property type="entry name" value="CDP_ALCOHOL_P_TRANSF"/>
    <property type="match status" value="1"/>
</dbReference>
<dbReference type="GO" id="GO:0046872">
    <property type="term" value="F:metal ion binding"/>
    <property type="evidence" value="ECO:0007669"/>
    <property type="project" value="UniProtKB-KW"/>
</dbReference>
<keyword evidence="16 18" id="KW-1208">Phospholipid metabolism</keyword>
<evidence type="ECO:0000256" key="18">
    <source>
        <dbReference type="PIRNR" id="PIRNR000848"/>
    </source>
</evidence>
<evidence type="ECO:0000313" key="21">
    <source>
        <dbReference type="EMBL" id="JAI15147.1"/>
    </source>
</evidence>
<keyword evidence="9" id="KW-0479">Metal-binding</keyword>
<comment type="similarity">
    <text evidence="4 18 19">Belongs to the CDP-alcohol phosphatidyltransferase class-I family.</text>
</comment>
<evidence type="ECO:0000256" key="8">
    <source>
        <dbReference type="ARBA" id="ARBA00022692"/>
    </source>
</evidence>
<evidence type="ECO:0000256" key="1">
    <source>
        <dbReference type="ARBA" id="ARBA00001936"/>
    </source>
</evidence>
<evidence type="ECO:0000256" key="10">
    <source>
        <dbReference type="ARBA" id="ARBA00022842"/>
    </source>
</evidence>
<evidence type="ECO:0000256" key="9">
    <source>
        <dbReference type="ARBA" id="ARBA00022723"/>
    </source>
</evidence>
<evidence type="ECO:0000256" key="13">
    <source>
        <dbReference type="ARBA" id="ARBA00023136"/>
    </source>
</evidence>
<keyword evidence="10" id="KW-0460">Magnesium</keyword>
<comment type="cofactor">
    <cofactor evidence="2">
        <name>Mg(2+)</name>
        <dbReference type="ChEBI" id="CHEBI:18420"/>
    </cofactor>
</comment>
<sequence length="224" mass="25761">MSSKKAENIFLFVPNLIGYGRIVLAVISFWYMPTNYVISGWCYIISVFLDSIDGHAARAFNQSTKFGAMLDQLTDRCGTMGLLVTLSYFYPKYMFLFQLSMCIDVACHWLYMQTSVMVGKTSHKAFDVNENVIMRIYYQKNVLTFMCMTNEIFYACLYLLYFTPGPRVLGTSLFRVSAIFCAPFALIKSLISVIHAYVACQDLSAIDIQDRLEVRRRDQSKRVE</sequence>
<keyword evidence="15" id="KW-0464">Manganese</keyword>
<keyword evidence="8 20" id="KW-0812">Transmembrane</keyword>
<comment type="catalytic activity">
    <reaction evidence="18">
        <text>a CDP-1,2-diacyl-sn-glycerol + myo-inositol = a 1,2-diacyl-sn-glycero-3-phospho-(1D-myo-inositol) + CMP + H(+)</text>
        <dbReference type="Rhea" id="RHEA:11580"/>
        <dbReference type="ChEBI" id="CHEBI:15378"/>
        <dbReference type="ChEBI" id="CHEBI:17268"/>
        <dbReference type="ChEBI" id="CHEBI:57880"/>
        <dbReference type="ChEBI" id="CHEBI:58332"/>
        <dbReference type="ChEBI" id="CHEBI:60377"/>
        <dbReference type="EC" id="2.7.8.11"/>
    </reaction>
</comment>
<protein>
    <recommendedName>
        <fullName evidence="17 18">CDP-diacylglycerol--inositol 3-phosphatidyltransferase</fullName>
        <ecNumber evidence="5 18">2.7.8.11</ecNumber>
    </recommendedName>
</protein>
<keyword evidence="7 18" id="KW-0808">Transferase</keyword>
<evidence type="ECO:0000256" key="12">
    <source>
        <dbReference type="ARBA" id="ARBA00023098"/>
    </source>
</evidence>
<dbReference type="InterPro" id="IPR014387">
    <property type="entry name" value="CDP_diag_ino_3_P_euk"/>
</dbReference>
<evidence type="ECO:0000256" key="11">
    <source>
        <dbReference type="ARBA" id="ARBA00022989"/>
    </source>
</evidence>
<dbReference type="Pfam" id="PF01066">
    <property type="entry name" value="CDP-OH_P_transf"/>
    <property type="match status" value="1"/>
</dbReference>
<feature type="transmembrane region" description="Helical" evidence="20">
    <location>
        <begin position="93"/>
        <end position="111"/>
    </location>
</feature>
<comment type="cofactor">
    <cofactor evidence="1">
        <name>Mn(2+)</name>
        <dbReference type="ChEBI" id="CHEBI:29035"/>
    </cofactor>
</comment>
<dbReference type="InterPro" id="IPR048254">
    <property type="entry name" value="CDP_ALCOHOL_P_TRANSF_CS"/>
</dbReference>
<name>A0A0K8TLC0_TABBR</name>
<dbReference type="AlphaFoldDB" id="A0A0K8TLC0"/>
<evidence type="ECO:0000256" key="2">
    <source>
        <dbReference type="ARBA" id="ARBA00001946"/>
    </source>
</evidence>
<reference evidence="21" key="1">
    <citation type="journal article" date="2015" name="Insect Biochem. Mol. Biol.">
        <title>An insight into the sialome of the horse fly, Tabanus bromius.</title>
        <authorList>
            <person name="Ribeiro J.M."/>
            <person name="Kazimirova M."/>
            <person name="Takac P."/>
            <person name="Andersen J.F."/>
            <person name="Francischetti I.M."/>
        </authorList>
    </citation>
    <scope>NUCLEOTIDE SEQUENCE</scope>
</reference>
<dbReference type="EMBL" id="GDAI01002456">
    <property type="protein sequence ID" value="JAI15147.1"/>
    <property type="molecule type" value="mRNA"/>
</dbReference>
<comment type="subcellular location">
    <subcellularLocation>
        <location evidence="3">Membrane</location>
        <topology evidence="3">Multi-pass membrane protein</topology>
    </subcellularLocation>
</comment>
<evidence type="ECO:0000256" key="17">
    <source>
        <dbReference type="ARBA" id="ARBA00070582"/>
    </source>
</evidence>
<evidence type="ECO:0000256" key="20">
    <source>
        <dbReference type="SAM" id="Phobius"/>
    </source>
</evidence>
<dbReference type="GO" id="GO:0006661">
    <property type="term" value="P:phosphatidylinositol biosynthetic process"/>
    <property type="evidence" value="ECO:0007669"/>
    <property type="project" value="TreeGrafter"/>
</dbReference>
<feature type="transmembrane region" description="Helical" evidence="20">
    <location>
        <begin position="168"/>
        <end position="187"/>
    </location>
</feature>
<dbReference type="PANTHER" id="PTHR15362:SF4">
    <property type="entry name" value="CDP-DIACYLGLYCEROL--INOSITOL 3-PHOSPHATIDYLTRANSFERASE"/>
    <property type="match status" value="1"/>
</dbReference>
<evidence type="ECO:0000256" key="5">
    <source>
        <dbReference type="ARBA" id="ARBA00013212"/>
    </source>
</evidence>
<dbReference type="GO" id="GO:0003881">
    <property type="term" value="F:CDP-diacylglycerol-inositol 3-phosphatidyltransferase activity"/>
    <property type="evidence" value="ECO:0007669"/>
    <property type="project" value="UniProtKB-UniRule"/>
</dbReference>
<dbReference type="GO" id="GO:0016020">
    <property type="term" value="C:membrane"/>
    <property type="evidence" value="ECO:0007669"/>
    <property type="project" value="UniProtKB-SubCell"/>
</dbReference>
<keyword evidence="14 18" id="KW-0594">Phospholipid biosynthesis</keyword>
<dbReference type="Gene3D" id="1.20.120.1760">
    <property type="match status" value="1"/>
</dbReference>
<evidence type="ECO:0000256" key="14">
    <source>
        <dbReference type="ARBA" id="ARBA00023209"/>
    </source>
</evidence>
<organism evidence="21">
    <name type="scientific">Tabanus bromius</name>
    <name type="common">Band-eyed brown horse fly</name>
    <dbReference type="NCBI Taxonomy" id="304241"/>
    <lineage>
        <taxon>Eukaryota</taxon>
        <taxon>Metazoa</taxon>
        <taxon>Ecdysozoa</taxon>
        <taxon>Arthropoda</taxon>
        <taxon>Hexapoda</taxon>
        <taxon>Insecta</taxon>
        <taxon>Pterygota</taxon>
        <taxon>Neoptera</taxon>
        <taxon>Endopterygota</taxon>
        <taxon>Diptera</taxon>
        <taxon>Brachycera</taxon>
        <taxon>Tabanomorpha</taxon>
        <taxon>Tabanoidea</taxon>
        <taxon>Tabanidae</taxon>
        <taxon>Tabanus</taxon>
    </lineage>
</organism>
<keyword evidence="13 18" id="KW-0472">Membrane</keyword>
<evidence type="ECO:0000256" key="19">
    <source>
        <dbReference type="RuleBase" id="RU003750"/>
    </source>
</evidence>
<feature type="transmembrane region" description="Helical" evidence="20">
    <location>
        <begin position="142"/>
        <end position="162"/>
    </location>
</feature>
<evidence type="ECO:0000256" key="16">
    <source>
        <dbReference type="ARBA" id="ARBA00023264"/>
    </source>
</evidence>
<dbReference type="GO" id="GO:0005794">
    <property type="term" value="C:Golgi apparatus"/>
    <property type="evidence" value="ECO:0007669"/>
    <property type="project" value="TreeGrafter"/>
</dbReference>
<keyword evidence="11 20" id="KW-1133">Transmembrane helix</keyword>